<feature type="domain" description="T3SS peptide-binding chaperone" evidence="1">
    <location>
        <begin position="11"/>
        <end position="230"/>
    </location>
</feature>
<reference evidence="2 3" key="1">
    <citation type="submission" date="2019-08" db="EMBL/GenBank/DDBJ databases">
        <title>Deep-cultivation of Planctomycetes and their phenomic and genomic characterization uncovers novel biology.</title>
        <authorList>
            <person name="Wiegand S."/>
            <person name="Jogler M."/>
            <person name="Boedeker C."/>
            <person name="Pinto D."/>
            <person name="Vollmers J."/>
            <person name="Rivas-Marin E."/>
            <person name="Kohn T."/>
            <person name="Peeters S.H."/>
            <person name="Heuer A."/>
            <person name="Rast P."/>
            <person name="Oberbeckmann S."/>
            <person name="Bunk B."/>
            <person name="Jeske O."/>
            <person name="Meyerdierks A."/>
            <person name="Storesund J.E."/>
            <person name="Kallscheuer N."/>
            <person name="Luecker S."/>
            <person name="Lage O.M."/>
            <person name="Pohl T."/>
            <person name="Merkel B.J."/>
            <person name="Hornburger P."/>
            <person name="Mueller R.-W."/>
            <person name="Bruemmer F."/>
            <person name="Labrenz M."/>
            <person name="Spormann A.M."/>
            <person name="Op den Camp H."/>
            <person name="Overmann J."/>
            <person name="Amann R."/>
            <person name="Jetten M.S.M."/>
            <person name="Mascher T."/>
            <person name="Medema M.H."/>
            <person name="Devos D.P."/>
            <person name="Kaster A.-K."/>
            <person name="Ovreas L."/>
            <person name="Rohde M."/>
            <person name="Galperin M.Y."/>
            <person name="Jogler C."/>
        </authorList>
    </citation>
    <scope>NUCLEOTIDE SEQUENCE [LARGE SCALE GENOMIC DNA]</scope>
    <source>
        <strain evidence="2 3">DSM 8797</strain>
    </source>
</reference>
<dbReference type="RefSeq" id="WP_002643628.1">
    <property type="nucleotide sequence ID" value="NZ_CP042910.1"/>
</dbReference>
<evidence type="ECO:0000313" key="2">
    <source>
        <dbReference type="EMBL" id="QEG17301.1"/>
    </source>
</evidence>
<evidence type="ECO:0000259" key="1">
    <source>
        <dbReference type="Pfam" id="PF22553"/>
    </source>
</evidence>
<name>A0ABX5YNP6_9PLAN</name>
<accession>A0ABX5YNP6</accession>
<gene>
    <name evidence="2" type="ORF">GmarT_31810</name>
</gene>
<sequence length="230" mass="26255">MNSGRQLQEILSWRLITEFWRRFPDRFFLIETHPGGGQYDCLSLIELEAGFSSALSINREGSLHLSYGCTPGVWPDWSERMAVDPGVFLDELCQSIGDDVPQKLPPSTPSTIAFRFICEFLTHATGRLDNWECRNGFLDSSGFGCGRQDAWFNCFPTLKNSDYLKRLVKGELDPAYRYWFLLKDMMPQLCIDIGGKLYTRGGDTHDLAAIYFQHKKVWPVIAETAIQLLP</sequence>
<organism evidence="2 3">
    <name type="scientific">Gimesia maris</name>
    <dbReference type="NCBI Taxonomy" id="122"/>
    <lineage>
        <taxon>Bacteria</taxon>
        <taxon>Pseudomonadati</taxon>
        <taxon>Planctomycetota</taxon>
        <taxon>Planctomycetia</taxon>
        <taxon>Planctomycetales</taxon>
        <taxon>Planctomycetaceae</taxon>
        <taxon>Gimesia</taxon>
    </lineage>
</organism>
<dbReference type="EMBL" id="CP042910">
    <property type="protein sequence ID" value="QEG17301.1"/>
    <property type="molecule type" value="Genomic_DNA"/>
</dbReference>
<proteinExistence type="predicted"/>
<dbReference type="GeneID" id="98647710"/>
<dbReference type="Proteomes" id="UP000322887">
    <property type="component" value="Chromosome"/>
</dbReference>
<evidence type="ECO:0000313" key="3">
    <source>
        <dbReference type="Proteomes" id="UP000322887"/>
    </source>
</evidence>
<dbReference type="Pfam" id="PF22553">
    <property type="entry name" value="TY-Chap2"/>
    <property type="match status" value="1"/>
</dbReference>
<keyword evidence="3" id="KW-1185">Reference proteome</keyword>
<dbReference type="InterPro" id="IPR054445">
    <property type="entry name" value="T3SS_chaperone_dom"/>
</dbReference>
<protein>
    <recommendedName>
        <fullName evidence="1">T3SS peptide-binding chaperone domain-containing protein</fullName>
    </recommendedName>
</protein>